<dbReference type="RefSeq" id="WP_307320590.1">
    <property type="nucleotide sequence ID" value="NZ_JAUSUG010000001.1"/>
</dbReference>
<sequence>MMIIFKKIRQANDMIRKTNSSSKRRKKSRTRKQSEVIDYLVKEAKRLKLFHLIEPWFTKQ</sequence>
<evidence type="ECO:0000313" key="1">
    <source>
        <dbReference type="EMBL" id="MDQ0252779.1"/>
    </source>
</evidence>
<protein>
    <submittedName>
        <fullName evidence="1">Uncharacterized protein</fullName>
    </submittedName>
</protein>
<name>A0ABT9ZNG3_9BACI</name>
<dbReference type="Proteomes" id="UP001230005">
    <property type="component" value="Unassembled WGS sequence"/>
</dbReference>
<organism evidence="1 2">
    <name type="scientific">Evansella vedderi</name>
    <dbReference type="NCBI Taxonomy" id="38282"/>
    <lineage>
        <taxon>Bacteria</taxon>
        <taxon>Bacillati</taxon>
        <taxon>Bacillota</taxon>
        <taxon>Bacilli</taxon>
        <taxon>Bacillales</taxon>
        <taxon>Bacillaceae</taxon>
        <taxon>Evansella</taxon>
    </lineage>
</organism>
<proteinExistence type="predicted"/>
<accession>A0ABT9ZNG3</accession>
<evidence type="ECO:0000313" key="2">
    <source>
        <dbReference type="Proteomes" id="UP001230005"/>
    </source>
</evidence>
<gene>
    <name evidence="1" type="ORF">J2S74_000151</name>
</gene>
<keyword evidence="2" id="KW-1185">Reference proteome</keyword>
<reference evidence="1 2" key="1">
    <citation type="submission" date="2023-07" db="EMBL/GenBank/DDBJ databases">
        <title>Genomic Encyclopedia of Type Strains, Phase IV (KMG-IV): sequencing the most valuable type-strain genomes for metagenomic binning, comparative biology and taxonomic classification.</title>
        <authorList>
            <person name="Goeker M."/>
        </authorList>
    </citation>
    <scope>NUCLEOTIDE SEQUENCE [LARGE SCALE GENOMIC DNA]</scope>
    <source>
        <strain evidence="1 2">DSM 9768</strain>
    </source>
</reference>
<comment type="caution">
    <text evidence="1">The sequence shown here is derived from an EMBL/GenBank/DDBJ whole genome shotgun (WGS) entry which is preliminary data.</text>
</comment>
<dbReference type="EMBL" id="JAUSUG010000001">
    <property type="protein sequence ID" value="MDQ0252779.1"/>
    <property type="molecule type" value="Genomic_DNA"/>
</dbReference>